<sequence>MKQLHELEDASLVEPEVLHTVYVNFVAQYETDSRDDRALMEFVVLVAGIEQQTSRFYDYRTAHCSQQ</sequence>
<protein>
    <submittedName>
        <fullName evidence="1">Uncharacterized protein</fullName>
    </submittedName>
</protein>
<organism evidence="1 2">
    <name type="scientific">Phytophthora rubi</name>
    <dbReference type="NCBI Taxonomy" id="129364"/>
    <lineage>
        <taxon>Eukaryota</taxon>
        <taxon>Sar</taxon>
        <taxon>Stramenopiles</taxon>
        <taxon>Oomycota</taxon>
        <taxon>Peronosporomycetes</taxon>
        <taxon>Peronosporales</taxon>
        <taxon>Peronosporaceae</taxon>
        <taxon>Phytophthora</taxon>
    </lineage>
</organism>
<dbReference type="EMBL" id="QXFT01002029">
    <property type="protein sequence ID" value="KAE9305325.1"/>
    <property type="molecule type" value="Genomic_DNA"/>
</dbReference>
<proteinExistence type="predicted"/>
<accession>A0A6A4DBD4</accession>
<name>A0A6A4DBD4_9STRA</name>
<reference evidence="1 2" key="1">
    <citation type="submission" date="2018-08" db="EMBL/GenBank/DDBJ databases">
        <title>Genomic investigation of the strawberry pathogen Phytophthora fragariae indicates pathogenicity is determined by transcriptional variation in three key races.</title>
        <authorList>
            <person name="Adams T.M."/>
            <person name="Armitage A.D."/>
            <person name="Sobczyk M.K."/>
            <person name="Bates H.J."/>
            <person name="Dunwell J.M."/>
            <person name="Nellist C.F."/>
            <person name="Harrison R.J."/>
        </authorList>
    </citation>
    <scope>NUCLEOTIDE SEQUENCE [LARGE SCALE GENOMIC DNA]</scope>
    <source>
        <strain evidence="1 2">SCRP333</strain>
    </source>
</reference>
<dbReference type="AlphaFoldDB" id="A0A6A4DBD4"/>
<evidence type="ECO:0000313" key="2">
    <source>
        <dbReference type="Proteomes" id="UP000434957"/>
    </source>
</evidence>
<keyword evidence="2" id="KW-1185">Reference proteome</keyword>
<comment type="caution">
    <text evidence="1">The sequence shown here is derived from an EMBL/GenBank/DDBJ whole genome shotgun (WGS) entry which is preliminary data.</text>
</comment>
<dbReference type="Proteomes" id="UP000434957">
    <property type="component" value="Unassembled WGS sequence"/>
</dbReference>
<gene>
    <name evidence="1" type="ORF">PR003_g21525</name>
</gene>
<evidence type="ECO:0000313" key="1">
    <source>
        <dbReference type="EMBL" id="KAE9305325.1"/>
    </source>
</evidence>